<evidence type="ECO:0000313" key="4">
    <source>
        <dbReference type="EMBL" id="CAF3840535.1"/>
    </source>
</evidence>
<comment type="caution">
    <text evidence="3">The sequence shown here is derived from an EMBL/GenBank/DDBJ whole genome shotgun (WGS) entry which is preliminary data.</text>
</comment>
<feature type="compositionally biased region" description="Low complexity" evidence="2">
    <location>
        <begin position="144"/>
        <end position="154"/>
    </location>
</feature>
<accession>A0A814M445</accession>
<dbReference type="EMBL" id="CAJOBC010004780">
    <property type="protein sequence ID" value="CAF3840535.1"/>
    <property type="molecule type" value="Genomic_DNA"/>
</dbReference>
<sequence length="616" mass="71445">MDLLQKEQKKLETATASLIALKAELFRKRNDFQTQLSSTSSTSITSQTPLKSKNDEQISQKRKLSTSKELLRPTTSITPTMSREEEIAFSKSRAILEVKSKVFDEMMKDGHMVRDDDDDDDDDDGDDDGEMCLVDFERKLYEDNNNTTTTEQTTISPTSDDKDEQSESGIDRAERLHREQMREKREQDIQAACDKTQLHYQDVLFDGKGEHAVGYYQFSKDEQTRAEQMNTLNELRTKTKQDQKTSLLEKEKRRQFMANRLNKIRQRKAKELEITSEDGGVTDGQAESSDIQSVEKAQNKAETITTIDQEEQKQTSVQQLSELLFQPPPPPPSSEEVIPFVVQAHHQQAPIFYPHSLSSILCEQPQSAVISVPASTCSASSWIDQTKSKSTDEVLKPIEENKISVIDDKQEEDDEERKRTELAKKALFPRSNGPSFPELMDNLRGERRLEFAPIYKDDEEEGKPKVTTKPVGSLLAKRIKWDEINKKKDVPYGRYGSMNSNNNNNNYYQNPYEQYYNNANNQHYQQQQPRQTPRYQNPQHTQTQEQIQYYQHQMQQHQGQMRQQMEQVYNSYQGDNNNNANNQYSSYPYGTHDPYLPWYPYQQQQSDLSSQGQYWS</sequence>
<dbReference type="InterPro" id="IPR025066">
    <property type="entry name" value="CCDC174-like"/>
</dbReference>
<dbReference type="PANTHER" id="PTHR15885:SF1">
    <property type="entry name" value="COILED-COIL DOMAIN-CONTAINING PROTEIN 174"/>
    <property type="match status" value="1"/>
</dbReference>
<evidence type="ECO:0000313" key="5">
    <source>
        <dbReference type="Proteomes" id="UP000663829"/>
    </source>
</evidence>
<dbReference type="PANTHER" id="PTHR15885">
    <property type="entry name" value="COILED-COIL DOMAIN-CONTAINING PROTEIN 174"/>
    <property type="match status" value="1"/>
</dbReference>
<feature type="compositionally biased region" description="Acidic residues" evidence="2">
    <location>
        <begin position="115"/>
        <end position="130"/>
    </location>
</feature>
<evidence type="ECO:0000256" key="2">
    <source>
        <dbReference type="SAM" id="MobiDB-lite"/>
    </source>
</evidence>
<feature type="region of interest" description="Disordered" evidence="2">
    <location>
        <begin position="32"/>
        <end position="84"/>
    </location>
</feature>
<dbReference type="AlphaFoldDB" id="A0A814M445"/>
<evidence type="ECO:0000256" key="1">
    <source>
        <dbReference type="ARBA" id="ARBA00023054"/>
    </source>
</evidence>
<dbReference type="Proteomes" id="UP000681722">
    <property type="component" value="Unassembled WGS sequence"/>
</dbReference>
<feature type="compositionally biased region" description="Low complexity" evidence="2">
    <location>
        <begin position="33"/>
        <end position="48"/>
    </location>
</feature>
<protein>
    <submittedName>
        <fullName evidence="3">Uncharacterized protein</fullName>
    </submittedName>
</protein>
<proteinExistence type="predicted"/>
<keyword evidence="5" id="KW-1185">Reference proteome</keyword>
<feature type="region of interest" description="Disordered" evidence="2">
    <location>
        <begin position="489"/>
        <end position="564"/>
    </location>
</feature>
<gene>
    <name evidence="3" type="ORF">GPM918_LOCUS17408</name>
    <name evidence="4" type="ORF">SRO942_LOCUS17409</name>
</gene>
<dbReference type="GO" id="GO:0005634">
    <property type="term" value="C:nucleus"/>
    <property type="evidence" value="ECO:0007669"/>
    <property type="project" value="TreeGrafter"/>
</dbReference>
<reference evidence="3" key="1">
    <citation type="submission" date="2021-02" db="EMBL/GenBank/DDBJ databases">
        <authorList>
            <person name="Nowell W R."/>
        </authorList>
    </citation>
    <scope>NUCLEOTIDE SEQUENCE</scope>
</reference>
<keyword evidence="1" id="KW-0175">Coiled coil</keyword>
<dbReference type="Proteomes" id="UP000663829">
    <property type="component" value="Unassembled WGS sequence"/>
</dbReference>
<dbReference type="EMBL" id="CAJNOQ010004779">
    <property type="protein sequence ID" value="CAF1073703.1"/>
    <property type="molecule type" value="Genomic_DNA"/>
</dbReference>
<evidence type="ECO:0000313" key="3">
    <source>
        <dbReference type="EMBL" id="CAF1073703.1"/>
    </source>
</evidence>
<dbReference type="Pfam" id="PF13300">
    <property type="entry name" value="DUF4078"/>
    <property type="match status" value="1"/>
</dbReference>
<feature type="compositionally biased region" description="Low complexity" evidence="2">
    <location>
        <begin position="499"/>
        <end position="564"/>
    </location>
</feature>
<feature type="region of interest" description="Disordered" evidence="2">
    <location>
        <begin position="110"/>
        <end position="169"/>
    </location>
</feature>
<organism evidence="3 5">
    <name type="scientific">Didymodactylos carnosus</name>
    <dbReference type="NCBI Taxonomy" id="1234261"/>
    <lineage>
        <taxon>Eukaryota</taxon>
        <taxon>Metazoa</taxon>
        <taxon>Spiralia</taxon>
        <taxon>Gnathifera</taxon>
        <taxon>Rotifera</taxon>
        <taxon>Eurotatoria</taxon>
        <taxon>Bdelloidea</taxon>
        <taxon>Philodinida</taxon>
        <taxon>Philodinidae</taxon>
        <taxon>Didymodactylos</taxon>
    </lineage>
</organism>
<dbReference type="OrthoDB" id="333551at2759"/>
<name>A0A814M445_9BILA</name>